<keyword evidence="4 6" id="KW-0520">NAD</keyword>
<evidence type="ECO:0000256" key="4">
    <source>
        <dbReference type="ARBA" id="ARBA00023027"/>
    </source>
</evidence>
<comment type="catalytic activity">
    <reaction evidence="6">
        <text>2 a quinone + NADH + H(+) = 2 a 1,4-benzosemiquinone + NAD(+)</text>
        <dbReference type="Rhea" id="RHEA:65952"/>
        <dbReference type="ChEBI" id="CHEBI:15378"/>
        <dbReference type="ChEBI" id="CHEBI:57540"/>
        <dbReference type="ChEBI" id="CHEBI:57945"/>
        <dbReference type="ChEBI" id="CHEBI:132124"/>
        <dbReference type="ChEBI" id="CHEBI:134225"/>
    </reaction>
</comment>
<comment type="catalytic activity">
    <reaction evidence="5">
        <text>N,N-dimethyl-1,4-phenylenediamine + anthranilate + 2 NAD(+) = 2-(4-dimethylaminophenyl)diazenylbenzoate + 2 NADH + 2 H(+)</text>
        <dbReference type="Rhea" id="RHEA:55872"/>
        <dbReference type="ChEBI" id="CHEBI:15378"/>
        <dbReference type="ChEBI" id="CHEBI:15783"/>
        <dbReference type="ChEBI" id="CHEBI:16567"/>
        <dbReference type="ChEBI" id="CHEBI:57540"/>
        <dbReference type="ChEBI" id="CHEBI:57945"/>
        <dbReference type="ChEBI" id="CHEBI:71579"/>
        <dbReference type="EC" id="1.7.1.17"/>
    </reaction>
    <physiologicalReaction direction="right-to-left" evidence="5">
        <dbReference type="Rhea" id="RHEA:55874"/>
    </physiologicalReaction>
</comment>
<organism evidence="8 9">
    <name type="scientific">Cobetia amphilecti</name>
    <dbReference type="NCBI Taxonomy" id="1055104"/>
    <lineage>
        <taxon>Bacteria</taxon>
        <taxon>Pseudomonadati</taxon>
        <taxon>Pseudomonadota</taxon>
        <taxon>Gammaproteobacteria</taxon>
        <taxon>Oceanospirillales</taxon>
        <taxon>Halomonadaceae</taxon>
        <taxon>Cobetia</taxon>
    </lineage>
</organism>
<protein>
    <recommendedName>
        <fullName evidence="6">FMN dependent NADH:quinone oxidoreductase</fullName>
        <ecNumber evidence="6">1.6.5.-</ecNumber>
    </recommendedName>
    <alternativeName>
        <fullName evidence="6">Azo-dye reductase</fullName>
    </alternativeName>
    <alternativeName>
        <fullName evidence="6">FMN-dependent NADH-azo compound oxidoreductase</fullName>
    </alternativeName>
    <alternativeName>
        <fullName evidence="6">FMN-dependent NADH-azoreductase</fullName>
        <ecNumber evidence="6">1.7.1.17</ecNumber>
    </alternativeName>
</protein>
<dbReference type="GO" id="GO:0016655">
    <property type="term" value="F:oxidoreductase activity, acting on NAD(P)H, quinone or similar compound as acceptor"/>
    <property type="evidence" value="ECO:0007669"/>
    <property type="project" value="InterPro"/>
</dbReference>
<comment type="subunit">
    <text evidence="6">Homodimer.</text>
</comment>
<dbReference type="EC" id="1.6.5.-" evidence="6"/>
<evidence type="ECO:0000313" key="8">
    <source>
        <dbReference type="EMBL" id="MDO6673480.1"/>
    </source>
</evidence>
<dbReference type="AlphaFoldDB" id="A0AAP4U179"/>
<dbReference type="HAMAP" id="MF_01216">
    <property type="entry name" value="Azoreductase_type1"/>
    <property type="match status" value="1"/>
</dbReference>
<dbReference type="RefSeq" id="WP_303569256.1">
    <property type="nucleotide sequence ID" value="NZ_JAUORK010000025.1"/>
</dbReference>
<dbReference type="Gene3D" id="3.40.50.360">
    <property type="match status" value="1"/>
</dbReference>
<evidence type="ECO:0000256" key="3">
    <source>
        <dbReference type="ARBA" id="ARBA00023002"/>
    </source>
</evidence>
<comment type="caution">
    <text evidence="6">Lacks conserved residue(s) required for the propagation of feature annotation.</text>
</comment>
<dbReference type="Proteomes" id="UP001170481">
    <property type="component" value="Unassembled WGS sequence"/>
</dbReference>
<dbReference type="InterPro" id="IPR023048">
    <property type="entry name" value="NADH:quinone_OxRdtase_FMN_depd"/>
</dbReference>
<evidence type="ECO:0000256" key="2">
    <source>
        <dbReference type="ARBA" id="ARBA00022643"/>
    </source>
</evidence>
<dbReference type="PANTHER" id="PTHR43741:SF2">
    <property type="entry name" value="FMN-DEPENDENT NADH:QUINONE OXIDOREDUCTASE"/>
    <property type="match status" value="1"/>
</dbReference>
<evidence type="ECO:0000313" key="9">
    <source>
        <dbReference type="Proteomes" id="UP001170481"/>
    </source>
</evidence>
<accession>A0AAP4U179</accession>
<dbReference type="InterPro" id="IPR050104">
    <property type="entry name" value="FMN-dep_NADH:Q_OxRdtase_AzoR1"/>
</dbReference>
<dbReference type="Pfam" id="PF02525">
    <property type="entry name" value="Flavodoxin_2"/>
    <property type="match status" value="1"/>
</dbReference>
<keyword evidence="3 6" id="KW-0560">Oxidoreductase</keyword>
<proteinExistence type="inferred from homology"/>
<gene>
    <name evidence="6" type="primary">azoR</name>
    <name evidence="8" type="ORF">Q4535_15325</name>
</gene>
<evidence type="ECO:0000259" key="7">
    <source>
        <dbReference type="Pfam" id="PF02525"/>
    </source>
</evidence>
<keyword evidence="2 6" id="KW-0288">FMN</keyword>
<dbReference type="InterPro" id="IPR003680">
    <property type="entry name" value="Flavodoxin_fold"/>
</dbReference>
<comment type="caution">
    <text evidence="8">The sequence shown here is derived from an EMBL/GenBank/DDBJ whole genome shotgun (WGS) entry which is preliminary data.</text>
</comment>
<comment type="function">
    <text evidence="6">Quinone reductase that provides resistance to thiol-specific stress caused by electrophilic quinones.</text>
</comment>
<dbReference type="InterPro" id="IPR029039">
    <property type="entry name" value="Flavoprotein-like_sf"/>
</dbReference>
<dbReference type="PANTHER" id="PTHR43741">
    <property type="entry name" value="FMN-DEPENDENT NADH-AZOREDUCTASE 1"/>
    <property type="match status" value="1"/>
</dbReference>
<evidence type="ECO:0000256" key="1">
    <source>
        <dbReference type="ARBA" id="ARBA00022630"/>
    </source>
</evidence>
<reference evidence="8" key="1">
    <citation type="submission" date="2023-07" db="EMBL/GenBank/DDBJ databases">
        <title>Genome content predicts the carbon catabolic preferences of heterotrophic bacteria.</title>
        <authorList>
            <person name="Gralka M."/>
        </authorList>
    </citation>
    <scope>NUCLEOTIDE SEQUENCE</scope>
    <source>
        <strain evidence="8">C2R13</strain>
    </source>
</reference>
<feature type="binding site" evidence="6">
    <location>
        <position position="14"/>
    </location>
    <ligand>
        <name>FMN</name>
        <dbReference type="ChEBI" id="CHEBI:58210"/>
    </ligand>
</feature>
<comment type="function">
    <text evidence="6">Also exhibits azoreductase activity. Catalyzes the reductive cleavage of the azo bond in aromatic azo compounds to the corresponding amines.</text>
</comment>
<evidence type="ECO:0000256" key="6">
    <source>
        <dbReference type="HAMAP-Rule" id="MF_01216"/>
    </source>
</evidence>
<dbReference type="GO" id="GO:0016652">
    <property type="term" value="F:oxidoreductase activity, acting on NAD(P)H as acceptor"/>
    <property type="evidence" value="ECO:0007669"/>
    <property type="project" value="UniProtKB-UniRule"/>
</dbReference>
<comment type="similarity">
    <text evidence="6">Belongs to the azoreductase type 1 family.</text>
</comment>
<keyword evidence="1 6" id="KW-0285">Flavoprotein</keyword>
<dbReference type="EMBL" id="JAUORK010000025">
    <property type="protein sequence ID" value="MDO6673480.1"/>
    <property type="molecule type" value="Genomic_DNA"/>
</dbReference>
<dbReference type="SUPFAM" id="SSF52218">
    <property type="entry name" value="Flavoproteins"/>
    <property type="match status" value="1"/>
</dbReference>
<dbReference type="GO" id="GO:0010181">
    <property type="term" value="F:FMN binding"/>
    <property type="evidence" value="ECO:0007669"/>
    <property type="project" value="UniProtKB-UniRule"/>
</dbReference>
<comment type="cofactor">
    <cofactor evidence="6">
        <name>FMN</name>
        <dbReference type="ChEBI" id="CHEBI:58210"/>
    </cofactor>
    <text evidence="6">Binds 1 FMN per subunit.</text>
</comment>
<dbReference type="GO" id="GO:0009055">
    <property type="term" value="F:electron transfer activity"/>
    <property type="evidence" value="ECO:0007669"/>
    <property type="project" value="UniProtKB-UniRule"/>
</dbReference>
<sequence>MSKASLNVLLVSASLFADKGNSRALASSFVSALEASGQPFQLTHHDLVERDLPHLDGAEMQAWMTPADERSAEQRKLAALSDGFLAELRAADLLVVAAPLYNLGLPTQMKAWFDRVLRAGETFRYTEKGPVGLLEGKQALVLAARGGMYAGTEMDSQTPHLKSMLGLMGITDQHFVYAEGLSMGDEPRAASLAEAKTAIANQVEALQFR</sequence>
<evidence type="ECO:0000256" key="5">
    <source>
        <dbReference type="ARBA" id="ARBA00048542"/>
    </source>
</evidence>
<feature type="domain" description="Flavodoxin-like fold" evidence="7">
    <location>
        <begin position="7"/>
        <end position="202"/>
    </location>
</feature>
<name>A0AAP4U179_9GAMM</name>
<dbReference type="EC" id="1.7.1.17" evidence="6"/>